<evidence type="ECO:0000313" key="5">
    <source>
        <dbReference type="EMBL" id="AXK79201.1"/>
    </source>
</evidence>
<dbReference type="RefSeq" id="WP_115687658.1">
    <property type="nucleotide sequence ID" value="NZ_CP031417.1"/>
</dbReference>
<evidence type="ECO:0000259" key="4">
    <source>
        <dbReference type="SMART" id="SM00978"/>
    </source>
</evidence>
<protein>
    <recommendedName>
        <fullName evidence="4">Tim44-like domain-containing protein</fullName>
    </recommendedName>
</protein>
<dbReference type="SMART" id="SM00978">
    <property type="entry name" value="Tim44"/>
    <property type="match status" value="1"/>
</dbReference>
<dbReference type="Proteomes" id="UP000254889">
    <property type="component" value="Chromosome"/>
</dbReference>
<dbReference type="OrthoDB" id="9780873at2"/>
<keyword evidence="2" id="KW-0812">Transmembrane</keyword>
<keyword evidence="3" id="KW-0732">Signal</keyword>
<keyword evidence="2" id="KW-0472">Membrane</keyword>
<feature type="transmembrane region" description="Helical" evidence="2">
    <location>
        <begin position="120"/>
        <end position="144"/>
    </location>
</feature>
<keyword evidence="2" id="KW-1133">Transmembrane helix</keyword>
<feature type="transmembrane region" description="Helical" evidence="2">
    <location>
        <begin position="86"/>
        <end position="108"/>
    </location>
</feature>
<dbReference type="EMBL" id="CP031417">
    <property type="protein sequence ID" value="AXK79201.1"/>
    <property type="molecule type" value="Genomic_DNA"/>
</dbReference>
<organism evidence="5 6">
    <name type="scientific">Pseudolabrys taiwanensis</name>
    <dbReference type="NCBI Taxonomy" id="331696"/>
    <lineage>
        <taxon>Bacteria</taxon>
        <taxon>Pseudomonadati</taxon>
        <taxon>Pseudomonadota</taxon>
        <taxon>Alphaproteobacteria</taxon>
        <taxon>Hyphomicrobiales</taxon>
        <taxon>Xanthobacteraceae</taxon>
        <taxon>Pseudolabrys</taxon>
    </lineage>
</organism>
<evidence type="ECO:0000256" key="3">
    <source>
        <dbReference type="SAM" id="SignalP"/>
    </source>
</evidence>
<feature type="region of interest" description="Disordered" evidence="1">
    <location>
        <begin position="29"/>
        <end position="74"/>
    </location>
</feature>
<keyword evidence="6" id="KW-1185">Reference proteome</keyword>
<dbReference type="PANTHER" id="PTHR41542">
    <property type="entry name" value="BLL5807 PROTEIN"/>
    <property type="match status" value="1"/>
</dbReference>
<evidence type="ECO:0000256" key="1">
    <source>
        <dbReference type="SAM" id="MobiDB-lite"/>
    </source>
</evidence>
<dbReference type="AlphaFoldDB" id="A0A345ZQK4"/>
<dbReference type="InterPro" id="IPR032710">
    <property type="entry name" value="NTF2-like_dom_sf"/>
</dbReference>
<dbReference type="Pfam" id="PF04280">
    <property type="entry name" value="Tim44"/>
    <property type="match status" value="1"/>
</dbReference>
<feature type="signal peptide" evidence="3">
    <location>
        <begin position="1"/>
        <end position="21"/>
    </location>
</feature>
<feature type="chain" id="PRO_5016591392" description="Tim44-like domain-containing protein" evidence="3">
    <location>
        <begin position="22"/>
        <end position="327"/>
    </location>
</feature>
<dbReference type="KEGG" id="ptaw:DW352_00910"/>
<gene>
    <name evidence="5" type="ORF">DW352_00910</name>
</gene>
<feature type="compositionally biased region" description="Low complexity" evidence="1">
    <location>
        <begin position="30"/>
        <end position="58"/>
    </location>
</feature>
<dbReference type="PANTHER" id="PTHR41542:SF1">
    <property type="entry name" value="BLL5807 PROTEIN"/>
    <property type="match status" value="1"/>
</dbReference>
<accession>A0A345ZQK4</accession>
<proteinExistence type="predicted"/>
<dbReference type="SUPFAM" id="SSF54427">
    <property type="entry name" value="NTF2-like"/>
    <property type="match status" value="1"/>
</dbReference>
<name>A0A345ZQK4_9HYPH</name>
<dbReference type="InterPro" id="IPR007379">
    <property type="entry name" value="Tim44-like_dom"/>
</dbReference>
<feature type="domain" description="Tim44-like" evidence="4">
    <location>
        <begin position="185"/>
        <end position="326"/>
    </location>
</feature>
<sequence>MTRHRFVIAIAAIATALVVAAADYADARAGRGSSAGSRGMRTYSTPAPTQTAPSTAAPMQRSMTQPGRTGTAGAATAARPGLFGGMFGGGLLGGLAAGFLGAGLFGLLFGHGLFGGMAGFASIIGLLLQVVLVVIVARLLFAWWQRRNAPAYASGAPSPGAAPGGPTTHAYTGLGSGLGAGLGGGMFGGNKPADEPLSIEKEDYDAFERLLGDVQAAYSAEDLNALRRLVTPEMLSYFSEDLADNASRGVVNQVSDVKLLQGDLAEAWREGSTEYATVAMRFALTDRMVERASGRTVEGGSPSEATELWTFMRSRGGEWLLSAIQQA</sequence>
<reference evidence="5 6" key="1">
    <citation type="submission" date="2018-07" db="EMBL/GenBank/DDBJ databases">
        <authorList>
            <person name="Quirk P.G."/>
            <person name="Krulwich T.A."/>
        </authorList>
    </citation>
    <scope>NUCLEOTIDE SEQUENCE [LARGE SCALE GENOMIC DNA]</scope>
    <source>
        <strain evidence="5 6">CC-BB4</strain>
    </source>
</reference>
<dbReference type="Gene3D" id="3.10.450.240">
    <property type="match status" value="1"/>
</dbReference>
<evidence type="ECO:0000313" key="6">
    <source>
        <dbReference type="Proteomes" id="UP000254889"/>
    </source>
</evidence>
<evidence type="ECO:0000256" key="2">
    <source>
        <dbReference type="SAM" id="Phobius"/>
    </source>
</evidence>